<name>A0A1I0S8Y8_9BACT</name>
<evidence type="ECO:0000313" key="4">
    <source>
        <dbReference type="Proteomes" id="UP000199310"/>
    </source>
</evidence>
<dbReference type="PROSITE" id="PS00284">
    <property type="entry name" value="SERPIN"/>
    <property type="match status" value="1"/>
</dbReference>
<dbReference type="InterPro" id="IPR023795">
    <property type="entry name" value="Serpin_CS"/>
</dbReference>
<gene>
    <name evidence="3" type="ORF">SAMN04488122_4236</name>
</gene>
<dbReference type="Proteomes" id="UP000199310">
    <property type="component" value="Unassembled WGS sequence"/>
</dbReference>
<dbReference type="CDD" id="cd19588">
    <property type="entry name" value="serpin_miropin-like"/>
    <property type="match status" value="1"/>
</dbReference>
<dbReference type="InterPro" id="IPR023796">
    <property type="entry name" value="Serpin_dom"/>
</dbReference>
<evidence type="ECO:0000313" key="3">
    <source>
        <dbReference type="EMBL" id="SEW51425.1"/>
    </source>
</evidence>
<dbReference type="PROSITE" id="PS51257">
    <property type="entry name" value="PROKAR_LIPOPROTEIN"/>
    <property type="match status" value="1"/>
</dbReference>
<keyword evidence="4" id="KW-1185">Reference proteome</keyword>
<dbReference type="SMART" id="SM00093">
    <property type="entry name" value="SERPIN"/>
    <property type="match status" value="1"/>
</dbReference>
<accession>A0A1I0S8Y8</accession>
<reference evidence="4" key="1">
    <citation type="submission" date="2016-10" db="EMBL/GenBank/DDBJ databases">
        <authorList>
            <person name="Varghese N."/>
            <person name="Submissions S."/>
        </authorList>
    </citation>
    <scope>NUCLEOTIDE SEQUENCE [LARGE SCALE GENOMIC DNA]</scope>
    <source>
        <strain evidence="4">DSM 3695</strain>
    </source>
</reference>
<dbReference type="Gene3D" id="2.30.39.10">
    <property type="entry name" value="Alpha-1-antitrypsin, domain 1"/>
    <property type="match status" value="1"/>
</dbReference>
<dbReference type="GO" id="GO:0005615">
    <property type="term" value="C:extracellular space"/>
    <property type="evidence" value="ECO:0007669"/>
    <property type="project" value="InterPro"/>
</dbReference>
<dbReference type="EMBL" id="FOJG01000002">
    <property type="protein sequence ID" value="SEW51425.1"/>
    <property type="molecule type" value="Genomic_DNA"/>
</dbReference>
<evidence type="ECO:0000256" key="1">
    <source>
        <dbReference type="RuleBase" id="RU000411"/>
    </source>
</evidence>
<dbReference type="Pfam" id="PF00079">
    <property type="entry name" value="Serpin"/>
    <property type="match status" value="1"/>
</dbReference>
<dbReference type="InterPro" id="IPR042185">
    <property type="entry name" value="Serpin_sf_2"/>
</dbReference>
<dbReference type="OrthoDB" id="9764871at2"/>
<feature type="domain" description="Serpin" evidence="2">
    <location>
        <begin position="53"/>
        <end position="410"/>
    </location>
</feature>
<evidence type="ECO:0000259" key="2">
    <source>
        <dbReference type="SMART" id="SM00093"/>
    </source>
</evidence>
<dbReference type="InterPro" id="IPR042178">
    <property type="entry name" value="Serpin_sf_1"/>
</dbReference>
<dbReference type="GO" id="GO:0004867">
    <property type="term" value="F:serine-type endopeptidase inhibitor activity"/>
    <property type="evidence" value="ECO:0007669"/>
    <property type="project" value="InterPro"/>
</dbReference>
<dbReference type="SUPFAM" id="SSF56574">
    <property type="entry name" value="Serpins"/>
    <property type="match status" value="1"/>
</dbReference>
<dbReference type="InterPro" id="IPR036186">
    <property type="entry name" value="Serpin_sf"/>
</dbReference>
<sequence>MKTRHLYYGLMMAAVVFISCKKNNDRPSPGKGKDLVLTAEEQQQVLADNAFNFKMFKNLAADPKLNRNLIFSPLSISMALSMTGNGASGSTLEQMRKVLEQKAFTEEQINSYHKKLNTELPQLDPLADLQLANSIWYRQGFTPLPAFIDLNKNNYNAAVESLDFNNPAAKDRINGWVAKNTKDKIPTILDNIGSDIVMYLINAVYFKSDWKYPFDKNKTRKETFYTNENKSIQADFMQGKVTVKTGVFNGVRVAELPYGNEKYSMLLLLPEEGKSIMDVVNGTDTTTWNSWMKGLRPSTVELHFPKFKFAFKTKLNTPLIDLGMPIPFSNSADFSRINQGGGLLISEVLHKAFIEVNETGTEAAAVTSVSMELTAIIPGTAVFIVDRPFIFVIREMKTGLILFNGIVRNPLLAE</sequence>
<dbReference type="AlphaFoldDB" id="A0A1I0S8Y8"/>
<comment type="similarity">
    <text evidence="1">Belongs to the serpin family.</text>
</comment>
<proteinExistence type="inferred from homology"/>
<protein>
    <submittedName>
        <fullName evidence="3">Serpin B</fullName>
    </submittedName>
</protein>
<dbReference type="InterPro" id="IPR000215">
    <property type="entry name" value="Serpin_fam"/>
</dbReference>
<organism evidence="3 4">
    <name type="scientific">Chitinophaga arvensicola</name>
    <dbReference type="NCBI Taxonomy" id="29529"/>
    <lineage>
        <taxon>Bacteria</taxon>
        <taxon>Pseudomonadati</taxon>
        <taxon>Bacteroidota</taxon>
        <taxon>Chitinophagia</taxon>
        <taxon>Chitinophagales</taxon>
        <taxon>Chitinophagaceae</taxon>
        <taxon>Chitinophaga</taxon>
    </lineage>
</organism>
<dbReference type="RefSeq" id="WP_089897776.1">
    <property type="nucleotide sequence ID" value="NZ_FOJG01000002.1"/>
</dbReference>
<dbReference type="Gene3D" id="3.30.497.10">
    <property type="entry name" value="Antithrombin, subunit I, domain 2"/>
    <property type="match status" value="1"/>
</dbReference>
<dbReference type="STRING" id="29529.SAMN04488122_4236"/>
<dbReference type="PANTHER" id="PTHR11461:SF211">
    <property type="entry name" value="GH10112P-RELATED"/>
    <property type="match status" value="1"/>
</dbReference>
<dbReference type="PANTHER" id="PTHR11461">
    <property type="entry name" value="SERINE PROTEASE INHIBITOR, SERPIN"/>
    <property type="match status" value="1"/>
</dbReference>